<protein>
    <recommendedName>
        <fullName evidence="8">Ubiquitin carboxyl-terminal hydrolase</fullName>
        <ecNumber evidence="8">3.4.19.12</ecNumber>
    </recommendedName>
</protein>
<feature type="domain" description="UCH catalytic" evidence="9">
    <location>
        <begin position="8"/>
        <end position="240"/>
    </location>
</feature>
<dbReference type="GO" id="GO:0006511">
    <property type="term" value="P:ubiquitin-dependent protein catabolic process"/>
    <property type="evidence" value="ECO:0007669"/>
    <property type="project" value="UniProtKB-UniRule"/>
</dbReference>
<dbReference type="Gene3D" id="3.40.532.10">
    <property type="entry name" value="Peptidase C12, ubiquitin carboxyl-terminal hydrolase"/>
    <property type="match status" value="1"/>
</dbReference>
<dbReference type="SUPFAM" id="SSF54001">
    <property type="entry name" value="Cysteine proteinases"/>
    <property type="match status" value="1"/>
</dbReference>
<dbReference type="EC" id="3.4.19.12" evidence="8"/>
<feature type="site" description="Transition state stabilizer" evidence="7">
    <location>
        <position position="89"/>
    </location>
</feature>
<dbReference type="Proteomes" id="UP001165122">
    <property type="component" value="Unassembled WGS sequence"/>
</dbReference>
<keyword evidence="6 7" id="KW-0788">Thiol protease</keyword>
<dbReference type="Pfam" id="PF01088">
    <property type="entry name" value="Peptidase_C12"/>
    <property type="match status" value="1"/>
</dbReference>
<dbReference type="GO" id="GO:0004843">
    <property type="term" value="F:cysteine-type deubiquitinase activity"/>
    <property type="evidence" value="ECO:0007669"/>
    <property type="project" value="UniProtKB-UniRule"/>
</dbReference>
<evidence type="ECO:0000256" key="6">
    <source>
        <dbReference type="ARBA" id="ARBA00022807"/>
    </source>
</evidence>
<comment type="similarity">
    <text evidence="2 7 8">Belongs to the peptidase C12 family.</text>
</comment>
<gene>
    <name evidence="10" type="ORF">TrLO_g15662</name>
</gene>
<dbReference type="PANTHER" id="PTHR10589:SF17">
    <property type="entry name" value="UBIQUITIN CARBOXYL-TERMINAL HYDROLASE"/>
    <property type="match status" value="1"/>
</dbReference>
<evidence type="ECO:0000256" key="5">
    <source>
        <dbReference type="ARBA" id="ARBA00022801"/>
    </source>
</evidence>
<evidence type="ECO:0000256" key="2">
    <source>
        <dbReference type="ARBA" id="ARBA00009326"/>
    </source>
</evidence>
<evidence type="ECO:0000259" key="9">
    <source>
        <dbReference type="PROSITE" id="PS52048"/>
    </source>
</evidence>
<dbReference type="InterPro" id="IPR038765">
    <property type="entry name" value="Papain-like_cys_pep_sf"/>
</dbReference>
<proteinExistence type="inferred from homology"/>
<feature type="site" description="Important for enzyme activity" evidence="7">
    <location>
        <position position="188"/>
    </location>
</feature>
<evidence type="ECO:0000256" key="8">
    <source>
        <dbReference type="RuleBase" id="RU361215"/>
    </source>
</evidence>
<comment type="catalytic activity">
    <reaction evidence="1 7 8">
        <text>Thiol-dependent hydrolysis of ester, thioester, amide, peptide and isopeptide bonds formed by the C-terminal Gly of ubiquitin (a 76-residue protein attached to proteins as an intracellular targeting signal).</text>
        <dbReference type="EC" id="3.4.19.12"/>
    </reaction>
</comment>
<reference evidence="11" key="1">
    <citation type="journal article" date="2023" name="Commun. Biol.">
        <title>Genome analysis of Parmales, the sister group of diatoms, reveals the evolutionary specialization of diatoms from phago-mixotrophs to photoautotrophs.</title>
        <authorList>
            <person name="Ban H."/>
            <person name="Sato S."/>
            <person name="Yoshikawa S."/>
            <person name="Yamada K."/>
            <person name="Nakamura Y."/>
            <person name="Ichinomiya M."/>
            <person name="Sato N."/>
            <person name="Blanc-Mathieu R."/>
            <person name="Endo H."/>
            <person name="Kuwata A."/>
            <person name="Ogata H."/>
        </authorList>
    </citation>
    <scope>NUCLEOTIDE SEQUENCE [LARGE SCALE GENOMIC DNA]</scope>
    <source>
        <strain evidence="11">NIES 3700</strain>
    </source>
</reference>
<sequence length="242" mass="26374">MSTSPTPQWLPLESNPSILNPFIHRLGCPTSHEFTDVWGLDPDLLAMLPGPCVAMCLLYPSDTISGVRRGELRENKKDVEEPKLFFTQQHDACGNACGTIACIHSVINAAQNGSFSLDSSSVLSKFQKDTSSLPAFERGQKLVECTDLHSASNSTAQSGETEGAGTNDNQNQHFISFVLLKNHIYELDGRTLDSNGKAFPVDHGETSAESFAVDVGKIIKDDFMARDPTSIHFNITALCKIE</sequence>
<dbReference type="InterPro" id="IPR036959">
    <property type="entry name" value="Peptidase_C12_UCH_sf"/>
</dbReference>
<feature type="active site" description="Nucleophile" evidence="7">
    <location>
        <position position="97"/>
    </location>
</feature>
<evidence type="ECO:0000256" key="3">
    <source>
        <dbReference type="ARBA" id="ARBA00022670"/>
    </source>
</evidence>
<accession>A0A9W7L061</accession>
<evidence type="ECO:0000256" key="7">
    <source>
        <dbReference type="PROSITE-ProRule" id="PRU01393"/>
    </source>
</evidence>
<evidence type="ECO:0000313" key="10">
    <source>
        <dbReference type="EMBL" id="GMI18392.1"/>
    </source>
</evidence>
<keyword evidence="11" id="KW-1185">Reference proteome</keyword>
<comment type="caution">
    <text evidence="10">The sequence shown here is derived from an EMBL/GenBank/DDBJ whole genome shotgun (WGS) entry which is preliminary data.</text>
</comment>
<dbReference type="GO" id="GO:0005737">
    <property type="term" value="C:cytoplasm"/>
    <property type="evidence" value="ECO:0007669"/>
    <property type="project" value="TreeGrafter"/>
</dbReference>
<feature type="active site" description="Proton donor" evidence="7">
    <location>
        <position position="173"/>
    </location>
</feature>
<keyword evidence="3 7" id="KW-0645">Protease</keyword>
<evidence type="ECO:0000256" key="1">
    <source>
        <dbReference type="ARBA" id="ARBA00000707"/>
    </source>
</evidence>
<dbReference type="FunFam" id="3.40.532.10:FF:000006">
    <property type="entry name" value="Ubiquitin carboxyl-terminal hydrolase"/>
    <property type="match status" value="1"/>
</dbReference>
<dbReference type="PRINTS" id="PR00707">
    <property type="entry name" value="UBCTHYDRLASE"/>
</dbReference>
<name>A0A9W7L061_9STRA</name>
<evidence type="ECO:0000256" key="4">
    <source>
        <dbReference type="ARBA" id="ARBA00022786"/>
    </source>
</evidence>
<dbReference type="AlphaFoldDB" id="A0A9W7L061"/>
<organism evidence="10 11">
    <name type="scientific">Triparma laevis f. longispina</name>
    <dbReference type="NCBI Taxonomy" id="1714387"/>
    <lineage>
        <taxon>Eukaryota</taxon>
        <taxon>Sar</taxon>
        <taxon>Stramenopiles</taxon>
        <taxon>Ochrophyta</taxon>
        <taxon>Bolidophyceae</taxon>
        <taxon>Parmales</taxon>
        <taxon>Triparmaceae</taxon>
        <taxon>Triparma</taxon>
    </lineage>
</organism>
<dbReference type="InterPro" id="IPR001578">
    <property type="entry name" value="Peptidase_C12_UCH"/>
</dbReference>
<dbReference type="OrthoDB" id="427186at2759"/>
<dbReference type="PANTHER" id="PTHR10589">
    <property type="entry name" value="UBIQUITIN CARBOXYL-TERMINAL HYDROLASE"/>
    <property type="match status" value="1"/>
</dbReference>
<keyword evidence="5 7" id="KW-0378">Hydrolase</keyword>
<evidence type="ECO:0000313" key="11">
    <source>
        <dbReference type="Proteomes" id="UP001165122"/>
    </source>
</evidence>
<dbReference type="GO" id="GO:0016579">
    <property type="term" value="P:protein deubiquitination"/>
    <property type="evidence" value="ECO:0007669"/>
    <property type="project" value="TreeGrafter"/>
</dbReference>
<keyword evidence="4 7" id="KW-0833">Ubl conjugation pathway</keyword>
<dbReference type="PROSITE" id="PS52048">
    <property type="entry name" value="UCH_DOMAIN"/>
    <property type="match status" value="1"/>
</dbReference>
<dbReference type="EMBL" id="BRXW01000332">
    <property type="protein sequence ID" value="GMI18392.1"/>
    <property type="molecule type" value="Genomic_DNA"/>
</dbReference>